<name>C1FJC0_MICCC</name>
<protein>
    <submittedName>
        <fullName evidence="1">Uncharacterized protein</fullName>
    </submittedName>
</protein>
<sequence>MPASFVYQKRTKIREGADICEQKCKRLACEIQVCISRLPVNKSRVSGATIDHSRCQPDIDRYNKCCEFAKKALAEQEAKSASSTEPNDSA</sequence>
<dbReference type="OrthoDB" id="10437415at2759"/>
<evidence type="ECO:0000313" key="2">
    <source>
        <dbReference type="Proteomes" id="UP000002009"/>
    </source>
</evidence>
<dbReference type="Proteomes" id="UP000002009">
    <property type="component" value="Chromosome 12"/>
</dbReference>
<reference evidence="1 2" key="1">
    <citation type="journal article" date="2009" name="Science">
        <title>Green evolution and dynamic adaptations revealed by genomes of the marine picoeukaryotes Micromonas.</title>
        <authorList>
            <person name="Worden A.Z."/>
            <person name="Lee J.H."/>
            <person name="Mock T."/>
            <person name="Rouze P."/>
            <person name="Simmons M.P."/>
            <person name="Aerts A.L."/>
            <person name="Allen A.E."/>
            <person name="Cuvelier M.L."/>
            <person name="Derelle E."/>
            <person name="Everett M.V."/>
            <person name="Foulon E."/>
            <person name="Grimwood J."/>
            <person name="Gundlach H."/>
            <person name="Henrissat B."/>
            <person name="Napoli C."/>
            <person name="McDonald S.M."/>
            <person name="Parker M.S."/>
            <person name="Rombauts S."/>
            <person name="Salamov A."/>
            <person name="Von Dassow P."/>
            <person name="Badger J.H."/>
            <person name="Coutinho P.M."/>
            <person name="Demir E."/>
            <person name="Dubchak I."/>
            <person name="Gentemann C."/>
            <person name="Eikrem W."/>
            <person name="Gready J.E."/>
            <person name="John U."/>
            <person name="Lanier W."/>
            <person name="Lindquist E.A."/>
            <person name="Lucas S."/>
            <person name="Mayer K.F."/>
            <person name="Moreau H."/>
            <person name="Not F."/>
            <person name="Otillar R."/>
            <person name="Panaud O."/>
            <person name="Pangilinan J."/>
            <person name="Paulsen I."/>
            <person name="Piegu B."/>
            <person name="Poliakov A."/>
            <person name="Robbens S."/>
            <person name="Schmutz J."/>
            <person name="Toulza E."/>
            <person name="Wyss T."/>
            <person name="Zelensky A."/>
            <person name="Zhou K."/>
            <person name="Armbrust E.V."/>
            <person name="Bhattacharya D."/>
            <person name="Goodenough U.W."/>
            <person name="Van de Peer Y."/>
            <person name="Grigoriev I.V."/>
        </authorList>
    </citation>
    <scope>NUCLEOTIDE SEQUENCE [LARGE SCALE GENOMIC DNA]</scope>
    <source>
        <strain evidence="2">RCC299 / NOUM17</strain>
    </source>
</reference>
<keyword evidence="2" id="KW-1185">Reference proteome</keyword>
<dbReference type="Gene3D" id="1.10.287.1130">
    <property type="entry name" value="CytochromE C oxidase copper chaperone"/>
    <property type="match status" value="1"/>
</dbReference>
<dbReference type="EMBL" id="CP001577">
    <property type="protein sequence ID" value="ACO70327.1"/>
    <property type="molecule type" value="Genomic_DNA"/>
</dbReference>
<gene>
    <name evidence="1" type="ORF">MICPUN_63040</name>
</gene>
<dbReference type="GeneID" id="8248193"/>
<dbReference type="KEGG" id="mis:MICPUN_63040"/>
<organism evidence="1 2">
    <name type="scientific">Micromonas commoda (strain RCC299 / NOUM17 / CCMP2709)</name>
    <name type="common">Picoplanktonic green alga</name>
    <dbReference type="NCBI Taxonomy" id="296587"/>
    <lineage>
        <taxon>Eukaryota</taxon>
        <taxon>Viridiplantae</taxon>
        <taxon>Chlorophyta</taxon>
        <taxon>Mamiellophyceae</taxon>
        <taxon>Mamiellales</taxon>
        <taxon>Mamiellaceae</taxon>
        <taxon>Micromonas</taxon>
    </lineage>
</organism>
<dbReference type="RefSeq" id="XP_002509069.1">
    <property type="nucleotide sequence ID" value="XM_002509023.1"/>
</dbReference>
<evidence type="ECO:0000313" key="1">
    <source>
        <dbReference type="EMBL" id="ACO70327.1"/>
    </source>
</evidence>
<proteinExistence type="predicted"/>
<accession>C1FJC0</accession>
<dbReference type="OMA" id="FVYQKRT"/>
<dbReference type="InParanoid" id="C1FJC0"/>
<dbReference type="AlphaFoldDB" id="C1FJC0"/>